<comment type="subcellular location">
    <subcellularLocation>
        <location evidence="2 10">Endoplasmic reticulum membrane</location>
        <topology evidence="2 10">Single-pass type I membrane protein</topology>
    </subcellularLocation>
</comment>
<keyword evidence="12" id="KW-1185">Reference proteome</keyword>
<evidence type="ECO:0000256" key="10">
    <source>
        <dbReference type="RuleBase" id="RU361143"/>
    </source>
</evidence>
<protein>
    <recommendedName>
        <fullName evidence="10">Dolichyl-diphosphooligosaccharide--protein glycosyltransferase subunit 1</fullName>
    </recommendedName>
</protein>
<dbReference type="AlphaFoldDB" id="A0A836CNP5"/>
<proteinExistence type="inferred from homology"/>
<evidence type="ECO:0000313" key="11">
    <source>
        <dbReference type="EMBL" id="KAG5192039.1"/>
    </source>
</evidence>
<evidence type="ECO:0000256" key="4">
    <source>
        <dbReference type="ARBA" id="ARBA00008905"/>
    </source>
</evidence>
<evidence type="ECO:0000313" key="12">
    <source>
        <dbReference type="Proteomes" id="UP000664859"/>
    </source>
</evidence>
<keyword evidence="8 10" id="KW-1133">Transmembrane helix</keyword>
<dbReference type="OrthoDB" id="310030at2759"/>
<evidence type="ECO:0000256" key="7">
    <source>
        <dbReference type="ARBA" id="ARBA00022824"/>
    </source>
</evidence>
<gene>
    <name evidence="11" type="ORF">JKP88DRAFT_352125</name>
</gene>
<feature type="transmembrane region" description="Helical" evidence="10">
    <location>
        <begin position="377"/>
        <end position="397"/>
    </location>
</feature>
<evidence type="ECO:0000256" key="3">
    <source>
        <dbReference type="ARBA" id="ARBA00004922"/>
    </source>
</evidence>
<feature type="chain" id="PRO_5033096516" description="Dolichyl-diphosphooligosaccharide--protein glycosyltransferase subunit 1" evidence="10">
    <location>
        <begin position="19"/>
        <end position="399"/>
    </location>
</feature>
<reference evidence="11" key="1">
    <citation type="submission" date="2021-02" db="EMBL/GenBank/DDBJ databases">
        <title>First Annotated Genome of the Yellow-green Alga Tribonema minus.</title>
        <authorList>
            <person name="Mahan K.M."/>
        </authorList>
    </citation>
    <scope>NUCLEOTIDE SEQUENCE</scope>
    <source>
        <strain evidence="11">UTEX B ZZ1240</strain>
    </source>
</reference>
<evidence type="ECO:0000256" key="8">
    <source>
        <dbReference type="ARBA" id="ARBA00022989"/>
    </source>
</evidence>
<evidence type="ECO:0000256" key="5">
    <source>
        <dbReference type="ARBA" id="ARBA00022692"/>
    </source>
</evidence>
<comment type="caution">
    <text evidence="11">The sequence shown here is derived from an EMBL/GenBank/DDBJ whole genome shotgun (WGS) entry which is preliminary data.</text>
</comment>
<dbReference type="PANTHER" id="PTHR21049:SF0">
    <property type="entry name" value="DOLICHYL-DIPHOSPHOOLIGOSACCHARIDE--PROTEIN GLYCOSYLTRANSFERASE SUBUNIT 1"/>
    <property type="match status" value="1"/>
</dbReference>
<keyword evidence="6 10" id="KW-0732">Signal</keyword>
<comment type="pathway">
    <text evidence="3 10">Protein modification; protein glycosylation.</text>
</comment>
<dbReference type="InterPro" id="IPR007676">
    <property type="entry name" value="Ribophorin_I"/>
</dbReference>
<comment type="similarity">
    <text evidence="4 10">Belongs to the OST1 family.</text>
</comment>
<name>A0A836CNP5_9STRA</name>
<accession>A0A836CNP5</accession>
<dbReference type="Pfam" id="PF04597">
    <property type="entry name" value="Ribophorin_I"/>
    <property type="match status" value="2"/>
</dbReference>
<dbReference type="PANTHER" id="PTHR21049">
    <property type="entry name" value="RIBOPHORIN I"/>
    <property type="match status" value="1"/>
</dbReference>
<sequence>MELRGVWMLLALVAGTWATSSAAATSNASIARKIDASKNVVQVRTIYNVRGAGSSYQFLIPEQLHARLAHMEVLVNGNYAAFRAGEQLEHFASYDVALGGKATAGGTVKVETVAVYTDVLEPHPKEILQTEKQYMRYTDTAYVPSPYPTLSETTDVLLAEQSPREYHTGVTPWRVLQKTVAYGPYTDLTPEDTMAGGFSRVDHKAQMLGRGVSSGAAFRRLIAEIPGSARDIYYRDNIGNISTSPLLLVLDTRYPMYGGWKTAWYQGYNIPSQDGLSVNSATGEYTLSMEFGVPFEELWVEDLTIKVILPEGARDVRADVPFTVETSQTRRHTYLDSPLLGGRLVLIMRKANVVAEHNIKFKVHYKFWRPLMLHEPLLLVGACLAFFLVAILAPWGCSN</sequence>
<dbReference type="UniPathway" id="UPA00378"/>
<comment type="subunit">
    <text evidence="10">Component of the oligosaccharyltransferase (OST) complex.</text>
</comment>
<organism evidence="11 12">
    <name type="scientific">Tribonema minus</name>
    <dbReference type="NCBI Taxonomy" id="303371"/>
    <lineage>
        <taxon>Eukaryota</taxon>
        <taxon>Sar</taxon>
        <taxon>Stramenopiles</taxon>
        <taxon>Ochrophyta</taxon>
        <taxon>PX clade</taxon>
        <taxon>Xanthophyceae</taxon>
        <taxon>Tribonematales</taxon>
        <taxon>Tribonemataceae</taxon>
        <taxon>Tribonema</taxon>
    </lineage>
</organism>
<keyword evidence="7 10" id="KW-0256">Endoplasmic reticulum</keyword>
<keyword evidence="5 10" id="KW-0812">Transmembrane</keyword>
<feature type="signal peptide" evidence="10">
    <location>
        <begin position="1"/>
        <end position="18"/>
    </location>
</feature>
<comment type="function">
    <text evidence="1 10">Subunit of the oligosaccharyl transferase (OST) complex that catalyzes the initial transfer of a defined glycan (Glc(3)Man(9)GlcNAc(2) in eukaryotes) from the lipid carrier dolichol-pyrophosphate to an asparagine residue within an Asn-X-Ser/Thr consensus motif in nascent polypeptide chains, the first step in protein N-glycosylation. N-glycosylation occurs cotranslationally and the complex associates with the Sec61 complex at the channel-forming translocon complex that mediates protein translocation across the endoplasmic reticulum (ER). All subunits are required for a maximal enzyme activity.</text>
</comment>
<dbReference type="Proteomes" id="UP000664859">
    <property type="component" value="Unassembled WGS sequence"/>
</dbReference>
<dbReference type="EMBL" id="JAFCMP010000012">
    <property type="protein sequence ID" value="KAG5192039.1"/>
    <property type="molecule type" value="Genomic_DNA"/>
</dbReference>
<keyword evidence="9 10" id="KW-0472">Membrane</keyword>
<evidence type="ECO:0000256" key="9">
    <source>
        <dbReference type="ARBA" id="ARBA00023136"/>
    </source>
</evidence>
<evidence type="ECO:0000256" key="2">
    <source>
        <dbReference type="ARBA" id="ARBA00004115"/>
    </source>
</evidence>
<dbReference type="GO" id="GO:0008250">
    <property type="term" value="C:oligosaccharyltransferase complex"/>
    <property type="evidence" value="ECO:0007669"/>
    <property type="project" value="UniProtKB-UniRule"/>
</dbReference>
<evidence type="ECO:0000256" key="6">
    <source>
        <dbReference type="ARBA" id="ARBA00022729"/>
    </source>
</evidence>
<evidence type="ECO:0000256" key="1">
    <source>
        <dbReference type="ARBA" id="ARBA00002791"/>
    </source>
</evidence>
<dbReference type="GO" id="GO:0018279">
    <property type="term" value="P:protein N-linked glycosylation via asparagine"/>
    <property type="evidence" value="ECO:0007669"/>
    <property type="project" value="TreeGrafter"/>
</dbReference>